<proteinExistence type="predicted"/>
<feature type="transmembrane region" description="Helical" evidence="1">
    <location>
        <begin position="189"/>
        <end position="214"/>
    </location>
</feature>
<name>A0A0W0F7S9_MONRR</name>
<feature type="transmembrane region" description="Helical" evidence="1">
    <location>
        <begin position="234"/>
        <end position="252"/>
    </location>
</feature>
<evidence type="ECO:0000313" key="3">
    <source>
        <dbReference type="Proteomes" id="UP000054988"/>
    </source>
</evidence>
<feature type="transmembrane region" description="Helical" evidence="1">
    <location>
        <begin position="56"/>
        <end position="77"/>
    </location>
</feature>
<gene>
    <name evidence="2" type="ORF">WG66_15171</name>
</gene>
<keyword evidence="1" id="KW-0812">Transmembrane</keyword>
<feature type="transmembrane region" description="Helical" evidence="1">
    <location>
        <begin position="144"/>
        <end position="169"/>
    </location>
</feature>
<sequence length="350" mass="39237">MPVPAPLEQFLTVRRSVLLPVISLSAMYLVYGLNIALFTIYIHLFRHRRNTGKTAYLPAIVILFALSTLVVVSQSIFRGLNVVLAFEAVKNDDYTSLRQFLRHDIRKTLAFGLSDLCPPLLNAAADYILIHRCYVIWSSRKRFAIPLVGASVITNVIGLVGAFLYTMGIRDIRMEENQRLLDTGKHLETVFMIMSVIVNMVLTIMTAGRIWWLYRGARKYSSSSKRLFKWAAKIVVESGILYPTFTLIQLIWTNTNALNAIPMEFSGVSYQIAALAPTLIMVRAQLGRTVESTMNSPEVVSDIHFTDGPLPSQGHSYDTSVTHVQTHSISLNMRLTQEERSGSHKDGGTV</sequence>
<keyword evidence="1" id="KW-1133">Transmembrane helix</keyword>
<evidence type="ECO:0008006" key="4">
    <source>
        <dbReference type="Google" id="ProtNLM"/>
    </source>
</evidence>
<feature type="transmembrane region" description="Helical" evidence="1">
    <location>
        <begin position="20"/>
        <end position="44"/>
    </location>
</feature>
<evidence type="ECO:0000256" key="1">
    <source>
        <dbReference type="SAM" id="Phobius"/>
    </source>
</evidence>
<dbReference type="AlphaFoldDB" id="A0A0W0F7S9"/>
<dbReference type="Proteomes" id="UP000054988">
    <property type="component" value="Unassembled WGS sequence"/>
</dbReference>
<reference evidence="2 3" key="1">
    <citation type="submission" date="2015-12" db="EMBL/GenBank/DDBJ databases">
        <title>Draft genome sequence of Moniliophthora roreri, the causal agent of frosty pod rot of cacao.</title>
        <authorList>
            <person name="Aime M.C."/>
            <person name="Diaz-Valderrama J.R."/>
            <person name="Kijpornyongpan T."/>
            <person name="Phillips-Mora W."/>
        </authorList>
    </citation>
    <scope>NUCLEOTIDE SEQUENCE [LARGE SCALE GENOMIC DNA]</scope>
    <source>
        <strain evidence="2 3">MCA 2952</strain>
    </source>
</reference>
<protein>
    <recommendedName>
        <fullName evidence="4">Integral membrane protein</fullName>
    </recommendedName>
</protein>
<accession>A0A0W0F7S9</accession>
<evidence type="ECO:0000313" key="2">
    <source>
        <dbReference type="EMBL" id="KTB32321.1"/>
    </source>
</evidence>
<organism evidence="2 3">
    <name type="scientific">Moniliophthora roreri</name>
    <name type="common">Frosty pod rot fungus</name>
    <name type="synonym">Monilia roreri</name>
    <dbReference type="NCBI Taxonomy" id="221103"/>
    <lineage>
        <taxon>Eukaryota</taxon>
        <taxon>Fungi</taxon>
        <taxon>Dikarya</taxon>
        <taxon>Basidiomycota</taxon>
        <taxon>Agaricomycotina</taxon>
        <taxon>Agaricomycetes</taxon>
        <taxon>Agaricomycetidae</taxon>
        <taxon>Agaricales</taxon>
        <taxon>Marasmiineae</taxon>
        <taxon>Marasmiaceae</taxon>
        <taxon>Moniliophthora</taxon>
    </lineage>
</organism>
<keyword evidence="1" id="KW-0472">Membrane</keyword>
<dbReference type="EMBL" id="LATX01002242">
    <property type="protein sequence ID" value="KTB32321.1"/>
    <property type="molecule type" value="Genomic_DNA"/>
</dbReference>
<comment type="caution">
    <text evidence="2">The sequence shown here is derived from an EMBL/GenBank/DDBJ whole genome shotgun (WGS) entry which is preliminary data.</text>
</comment>
<feature type="transmembrane region" description="Helical" evidence="1">
    <location>
        <begin position="268"/>
        <end position="286"/>
    </location>
</feature>